<reference evidence="9" key="1">
    <citation type="submission" date="2020-09" db="EMBL/GenBank/DDBJ databases">
        <authorList>
            <person name="Kim M.K."/>
        </authorList>
    </citation>
    <scope>NUCLEOTIDE SEQUENCE</scope>
    <source>
        <strain evidence="9">BT704</strain>
    </source>
</reference>
<name>A0A927B2I8_9BACT</name>
<dbReference type="NCBIfam" id="TIGR04183">
    <property type="entry name" value="Por_Secre_tail"/>
    <property type="match status" value="1"/>
</dbReference>
<feature type="active site" description="Charge relay system" evidence="5">
    <location>
        <position position="235"/>
    </location>
</feature>
<protein>
    <submittedName>
        <fullName evidence="9">S8 family serine peptidase</fullName>
    </submittedName>
</protein>
<dbReference type="Pfam" id="PF00082">
    <property type="entry name" value="Peptidase_S8"/>
    <property type="match status" value="1"/>
</dbReference>
<evidence type="ECO:0000256" key="5">
    <source>
        <dbReference type="PROSITE-ProRule" id="PRU01240"/>
    </source>
</evidence>
<dbReference type="PANTHER" id="PTHR43806:SF67">
    <property type="entry name" value="EGF-LIKE DOMAIN-CONTAINING PROTEIN"/>
    <property type="match status" value="1"/>
</dbReference>
<dbReference type="InterPro" id="IPR036852">
    <property type="entry name" value="Peptidase_S8/S53_dom_sf"/>
</dbReference>
<feature type="active site" description="Charge relay system" evidence="5">
    <location>
        <position position="413"/>
    </location>
</feature>
<keyword evidence="7" id="KW-0472">Membrane</keyword>
<dbReference type="InterPro" id="IPR026444">
    <property type="entry name" value="Secre_tail"/>
</dbReference>
<evidence type="ECO:0000256" key="3">
    <source>
        <dbReference type="ARBA" id="ARBA00022801"/>
    </source>
</evidence>
<dbReference type="Gene3D" id="3.40.50.200">
    <property type="entry name" value="Peptidase S8/S53 domain"/>
    <property type="match status" value="1"/>
</dbReference>
<dbReference type="SUPFAM" id="SSF52743">
    <property type="entry name" value="Subtilisin-like"/>
    <property type="match status" value="1"/>
</dbReference>
<evidence type="ECO:0000313" key="9">
    <source>
        <dbReference type="EMBL" id="MBD2754215.1"/>
    </source>
</evidence>
<dbReference type="PANTHER" id="PTHR43806">
    <property type="entry name" value="PEPTIDASE S8"/>
    <property type="match status" value="1"/>
</dbReference>
<evidence type="ECO:0000256" key="1">
    <source>
        <dbReference type="ARBA" id="ARBA00011073"/>
    </source>
</evidence>
<keyword evidence="10" id="KW-1185">Reference proteome</keyword>
<gene>
    <name evidence="9" type="ORF">IC230_15005</name>
</gene>
<dbReference type="Proteomes" id="UP000653797">
    <property type="component" value="Unassembled WGS sequence"/>
</dbReference>
<organism evidence="9 10">
    <name type="scientific">Spirosoma validum</name>
    <dbReference type="NCBI Taxonomy" id="2771355"/>
    <lineage>
        <taxon>Bacteria</taxon>
        <taxon>Pseudomonadati</taxon>
        <taxon>Bacteroidota</taxon>
        <taxon>Cytophagia</taxon>
        <taxon>Cytophagales</taxon>
        <taxon>Cytophagaceae</taxon>
        <taxon>Spirosoma</taxon>
    </lineage>
</organism>
<dbReference type="GO" id="GO:0006508">
    <property type="term" value="P:proteolysis"/>
    <property type="evidence" value="ECO:0007669"/>
    <property type="project" value="UniProtKB-KW"/>
</dbReference>
<dbReference type="InterPro" id="IPR023827">
    <property type="entry name" value="Peptidase_S8_Asp-AS"/>
</dbReference>
<keyword evidence="2 5" id="KW-0645">Protease</keyword>
<evidence type="ECO:0000313" key="10">
    <source>
        <dbReference type="Proteomes" id="UP000653797"/>
    </source>
</evidence>
<dbReference type="GO" id="GO:0004252">
    <property type="term" value="F:serine-type endopeptidase activity"/>
    <property type="evidence" value="ECO:0007669"/>
    <property type="project" value="UniProtKB-UniRule"/>
</dbReference>
<dbReference type="AlphaFoldDB" id="A0A927B2I8"/>
<evidence type="ECO:0000256" key="7">
    <source>
        <dbReference type="SAM" id="Phobius"/>
    </source>
</evidence>
<comment type="similarity">
    <text evidence="1 5 6">Belongs to the peptidase S8 family.</text>
</comment>
<dbReference type="InterPro" id="IPR015500">
    <property type="entry name" value="Peptidase_S8_subtilisin-rel"/>
</dbReference>
<dbReference type="PROSITE" id="PS00138">
    <property type="entry name" value="SUBTILASE_SER"/>
    <property type="match status" value="1"/>
</dbReference>
<proteinExistence type="inferred from homology"/>
<dbReference type="PRINTS" id="PR00723">
    <property type="entry name" value="SUBTILISIN"/>
</dbReference>
<dbReference type="InterPro" id="IPR050131">
    <property type="entry name" value="Peptidase_S8_subtilisin-like"/>
</dbReference>
<comment type="caution">
    <text evidence="9">The sequence shown here is derived from an EMBL/GenBank/DDBJ whole genome shotgun (WGS) entry which is preliminary data.</text>
</comment>
<evidence type="ECO:0000256" key="6">
    <source>
        <dbReference type="RuleBase" id="RU003355"/>
    </source>
</evidence>
<dbReference type="CDD" id="cd07493">
    <property type="entry name" value="Peptidases_S8_9"/>
    <property type="match status" value="1"/>
</dbReference>
<dbReference type="InterPro" id="IPR000209">
    <property type="entry name" value="Peptidase_S8/S53_dom"/>
</dbReference>
<dbReference type="EMBL" id="JACXAA010000005">
    <property type="protein sequence ID" value="MBD2754215.1"/>
    <property type="molecule type" value="Genomic_DNA"/>
</dbReference>
<sequence length="566" mass="61028">MAFDKFIASIRMGKNKIGWLLIVFLCVQTTGFSQVGKYLVLLRDKANSPYSVSKPDQFLSTRSIQRRQKQNIAVLERDLPVNPSYVTQLQQAGAKIWYTSRWLNAVLIEASDATLSAVQKLSFVKGLEFNRALSKTQAVSEPRVNSVKTYSTQKTVAADPPLDYGVSVDQITQIGVDKMHQQGYHGENILIGVLDAGFLNADKVSFLKPLFDEKRILSTYDFVNKETSVYEDDSHGLEVLSAIAATTDKQLYGTAYKSSFILLRTEDAPTEKQIEEANWLFGAEYADSAGVDVINSSLGYFEFDDASTNYTYQNMDGKTALCTRAAQIATETGMIVVVAAGNEGSSAWRYIDAPADAASVLAIGAVTQTGQRASFSSFGPSADGRVKPDLAARGQGDVVGKPNGTIGLENGTSIASPLIAGLVAGFWQANPTLTAAQVTDVLRRSGSQFSSPNNELGYGIPNFDRASTIAKSLGPLAVDPGTIPLLLFPNPFNDTEPLSVQLEGLNATTPVDASLADLSGRLLWQKRYTASGLASFVLPNLGLSAGVYVMTFVAGDKKRTLKVVKQ</sequence>
<accession>A0A927B2I8</accession>
<feature type="domain" description="Peptidase S8/S53" evidence="8">
    <location>
        <begin position="186"/>
        <end position="459"/>
    </location>
</feature>
<evidence type="ECO:0000256" key="2">
    <source>
        <dbReference type="ARBA" id="ARBA00022670"/>
    </source>
</evidence>
<feature type="transmembrane region" description="Helical" evidence="7">
    <location>
        <begin position="533"/>
        <end position="555"/>
    </location>
</feature>
<keyword evidence="7" id="KW-0812">Transmembrane</keyword>
<evidence type="ECO:0000256" key="4">
    <source>
        <dbReference type="ARBA" id="ARBA00022825"/>
    </source>
</evidence>
<keyword evidence="7" id="KW-1133">Transmembrane helix</keyword>
<keyword evidence="3 5" id="KW-0378">Hydrolase</keyword>
<dbReference type="PROSITE" id="PS51892">
    <property type="entry name" value="SUBTILASE"/>
    <property type="match status" value="1"/>
</dbReference>
<keyword evidence="4 5" id="KW-0720">Serine protease</keyword>
<feature type="active site" description="Charge relay system" evidence="5">
    <location>
        <position position="195"/>
    </location>
</feature>
<dbReference type="InterPro" id="IPR023828">
    <property type="entry name" value="Peptidase_S8_Ser-AS"/>
</dbReference>
<dbReference type="PROSITE" id="PS00136">
    <property type="entry name" value="SUBTILASE_ASP"/>
    <property type="match status" value="1"/>
</dbReference>
<evidence type="ECO:0000259" key="8">
    <source>
        <dbReference type="Pfam" id="PF00082"/>
    </source>
</evidence>